<evidence type="ECO:0000256" key="4">
    <source>
        <dbReference type="ARBA" id="ARBA00022840"/>
    </source>
</evidence>
<keyword evidence="4" id="KW-0067">ATP-binding</keyword>
<evidence type="ECO:0000259" key="5">
    <source>
        <dbReference type="Pfam" id="PF03109"/>
    </source>
</evidence>
<organism evidence="6 7">
    <name type="scientific">Actinocrinis puniceicyclus</name>
    <dbReference type="NCBI Taxonomy" id="977794"/>
    <lineage>
        <taxon>Bacteria</taxon>
        <taxon>Bacillati</taxon>
        <taxon>Actinomycetota</taxon>
        <taxon>Actinomycetes</taxon>
        <taxon>Catenulisporales</taxon>
        <taxon>Actinospicaceae</taxon>
        <taxon>Actinocrinis</taxon>
    </lineage>
</organism>
<keyword evidence="3" id="KW-0547">Nucleotide-binding</keyword>
<protein>
    <submittedName>
        <fullName evidence="6">AarF/ABC1/UbiB kinase family protein</fullName>
    </submittedName>
</protein>
<evidence type="ECO:0000256" key="2">
    <source>
        <dbReference type="ARBA" id="ARBA00022679"/>
    </source>
</evidence>
<accession>A0A8J7WP98</accession>
<dbReference type="GO" id="GO:0016301">
    <property type="term" value="F:kinase activity"/>
    <property type="evidence" value="ECO:0007669"/>
    <property type="project" value="UniProtKB-KW"/>
</dbReference>
<evidence type="ECO:0000313" key="6">
    <source>
        <dbReference type="EMBL" id="MBS2963060.1"/>
    </source>
</evidence>
<evidence type="ECO:0000256" key="3">
    <source>
        <dbReference type="ARBA" id="ARBA00022741"/>
    </source>
</evidence>
<dbReference type="EMBL" id="JAGSXH010000020">
    <property type="protein sequence ID" value="MBS2963060.1"/>
    <property type="molecule type" value="Genomic_DNA"/>
</dbReference>
<dbReference type="Proteomes" id="UP000677913">
    <property type="component" value="Unassembled WGS sequence"/>
</dbReference>
<dbReference type="PANTHER" id="PTHR43851:SF3">
    <property type="entry name" value="COENZYME Q8"/>
    <property type="match status" value="1"/>
</dbReference>
<dbReference type="AlphaFoldDB" id="A0A8J7WP98"/>
<dbReference type="SUPFAM" id="SSF56112">
    <property type="entry name" value="Protein kinase-like (PK-like)"/>
    <property type="match status" value="1"/>
</dbReference>
<comment type="similarity">
    <text evidence="1">Belongs to the protein kinase superfamily. ADCK protein kinase family.</text>
</comment>
<proteinExistence type="inferred from homology"/>
<feature type="domain" description="ABC1 atypical kinase-like" evidence="5">
    <location>
        <begin position="97"/>
        <end position="351"/>
    </location>
</feature>
<dbReference type="InterPro" id="IPR051409">
    <property type="entry name" value="Atypical_kinase_ADCK"/>
</dbReference>
<dbReference type="Pfam" id="PF03109">
    <property type="entry name" value="ABC1"/>
    <property type="match status" value="1"/>
</dbReference>
<dbReference type="InterPro" id="IPR034646">
    <property type="entry name" value="ADCK3_dom"/>
</dbReference>
<dbReference type="GO" id="GO:0005524">
    <property type="term" value="F:ATP binding"/>
    <property type="evidence" value="ECO:0007669"/>
    <property type="project" value="UniProtKB-KW"/>
</dbReference>
<reference evidence="6" key="1">
    <citation type="submission" date="2021-04" db="EMBL/GenBank/DDBJ databases">
        <title>Genome based classification of Actinospica acidithermotolerans sp. nov., an actinobacterium isolated from an Indonesian hot spring.</title>
        <authorList>
            <person name="Kusuma A.B."/>
            <person name="Putra K.E."/>
            <person name="Nafisah S."/>
            <person name="Loh J."/>
            <person name="Nouioui I."/>
            <person name="Goodfellow M."/>
        </authorList>
    </citation>
    <scope>NUCLEOTIDE SEQUENCE</scope>
    <source>
        <strain evidence="6">DSM 45618</strain>
    </source>
</reference>
<gene>
    <name evidence="6" type="ORF">KGA66_08395</name>
</gene>
<dbReference type="CDD" id="cd13970">
    <property type="entry name" value="ABC1_ADCK3"/>
    <property type="match status" value="1"/>
</dbReference>
<keyword evidence="2" id="KW-0808">Transferase</keyword>
<dbReference type="InterPro" id="IPR011009">
    <property type="entry name" value="Kinase-like_dom_sf"/>
</dbReference>
<name>A0A8J7WP98_9ACTN</name>
<dbReference type="PANTHER" id="PTHR43851">
    <property type="match status" value="1"/>
</dbReference>
<keyword evidence="6" id="KW-0418">Kinase</keyword>
<evidence type="ECO:0000313" key="7">
    <source>
        <dbReference type="Proteomes" id="UP000677913"/>
    </source>
</evidence>
<evidence type="ECO:0000256" key="1">
    <source>
        <dbReference type="ARBA" id="ARBA00009670"/>
    </source>
</evidence>
<dbReference type="InterPro" id="IPR004147">
    <property type="entry name" value="ABC1_dom"/>
</dbReference>
<comment type="caution">
    <text evidence="6">The sequence shown here is derived from an EMBL/GenBank/DDBJ whole genome shotgun (WGS) entry which is preliminary data.</text>
</comment>
<keyword evidence="7" id="KW-1185">Reference proteome</keyword>
<sequence length="462" mass="48946">MDHVSDLPRNAVARTAKLATLPLGLAGRATLGLGKRLGGAPAAAVLTEVQQRTAEQLFRVLGELKGGAMKFGQALSVFEAALPDELARPYRAALTGLQENAPALPAASVHKSLAAAFGPQWRTKFTFFDDGPAAAASIGQVHRAVWHDGREVAVKIQYPGAGKALLGDLNQLARAARLFSLLVPGIEVKPLLAELRERIAEELDYAAEAAAQSNYAKGYADDPDITVPNVVEQAGTVLVTEWLPGVPLATVISSGTQAQRDRAGTLLVRFLYSGPHRVGLLHADPHPGNFRLLPTEPGASIEETDPDDPQQWRLGVLDFGAVNRLPNGMPEAIGAALRGALAGDAEEVAETLRAEGFLKPGTQLDPQAVLDYLAPLIDPLRGPQFTFDREWLRGQAAHLANGKNPAASLGRRLNLPPAYLLIHRVTMGGLGILCQLGATVPVRGEMGAWLPGFAADDDEAAD</sequence>